<name>A0ABQ3UME5_9CHLR</name>
<dbReference type="Pfam" id="PF13439">
    <property type="entry name" value="Glyco_transf_4"/>
    <property type="match status" value="1"/>
</dbReference>
<feature type="domain" description="Glycosyltransferase subfamily 4-like N-terminal" evidence="2">
    <location>
        <begin position="19"/>
        <end position="183"/>
    </location>
</feature>
<dbReference type="EMBL" id="BNJG01000001">
    <property type="protein sequence ID" value="GHO53870.1"/>
    <property type="molecule type" value="Genomic_DNA"/>
</dbReference>
<dbReference type="SUPFAM" id="SSF53756">
    <property type="entry name" value="UDP-Glycosyltransferase/glycogen phosphorylase"/>
    <property type="match status" value="1"/>
</dbReference>
<evidence type="ECO:0000313" key="4">
    <source>
        <dbReference type="Proteomes" id="UP000654345"/>
    </source>
</evidence>
<reference evidence="3 4" key="1">
    <citation type="journal article" date="2021" name="Int. J. Syst. Evol. Microbiol.">
        <title>Reticulibacter mediterranei gen. nov., sp. nov., within the new family Reticulibacteraceae fam. nov., and Ktedonospora formicarum gen. nov., sp. nov., Ktedonobacter robiniae sp. nov., Dictyobacter formicarum sp. nov. and Dictyobacter arantiisoli sp. nov., belonging to the class Ktedonobacteria.</title>
        <authorList>
            <person name="Yabe S."/>
            <person name="Zheng Y."/>
            <person name="Wang C.M."/>
            <person name="Sakai Y."/>
            <person name="Abe K."/>
            <person name="Yokota A."/>
            <person name="Donadio S."/>
            <person name="Cavaletti L."/>
            <person name="Monciardini P."/>
        </authorList>
    </citation>
    <scope>NUCLEOTIDE SEQUENCE [LARGE SCALE GENOMIC DNA]</scope>
    <source>
        <strain evidence="3 4">SOSP1-30</strain>
    </source>
</reference>
<keyword evidence="3" id="KW-0808">Transferase</keyword>
<dbReference type="RefSeq" id="WP_201370645.1">
    <property type="nucleotide sequence ID" value="NZ_BNJG01000001.1"/>
</dbReference>
<dbReference type="InterPro" id="IPR050194">
    <property type="entry name" value="Glycosyltransferase_grp1"/>
</dbReference>
<evidence type="ECO:0000313" key="3">
    <source>
        <dbReference type="EMBL" id="GHO53870.1"/>
    </source>
</evidence>
<dbReference type="InterPro" id="IPR028098">
    <property type="entry name" value="Glyco_trans_4-like_N"/>
</dbReference>
<accession>A0ABQ3UME5</accession>
<protein>
    <submittedName>
        <fullName evidence="3">Glycosyl transferase</fullName>
    </submittedName>
</protein>
<dbReference type="Gene3D" id="3.40.50.2000">
    <property type="entry name" value="Glycogen Phosphorylase B"/>
    <property type="match status" value="2"/>
</dbReference>
<dbReference type="Proteomes" id="UP000654345">
    <property type="component" value="Unassembled WGS sequence"/>
</dbReference>
<gene>
    <name evidence="3" type="ORF">KSB_23450</name>
</gene>
<keyword evidence="4" id="KW-1185">Reference proteome</keyword>
<dbReference type="InterPro" id="IPR001296">
    <property type="entry name" value="Glyco_trans_1"/>
</dbReference>
<dbReference type="PANTHER" id="PTHR45947">
    <property type="entry name" value="SULFOQUINOVOSYL TRANSFERASE SQD2"/>
    <property type="match status" value="1"/>
</dbReference>
<dbReference type="Pfam" id="PF00534">
    <property type="entry name" value="Glycos_transf_1"/>
    <property type="match status" value="1"/>
</dbReference>
<dbReference type="CDD" id="cd03802">
    <property type="entry name" value="GT4_AviGT4-like"/>
    <property type="match status" value="1"/>
</dbReference>
<dbReference type="PANTHER" id="PTHR45947:SF3">
    <property type="entry name" value="SULFOQUINOVOSYL TRANSFERASE SQD2"/>
    <property type="match status" value="1"/>
</dbReference>
<dbReference type="GO" id="GO:0016740">
    <property type="term" value="F:transferase activity"/>
    <property type="evidence" value="ECO:0007669"/>
    <property type="project" value="UniProtKB-KW"/>
</dbReference>
<organism evidence="3 4">
    <name type="scientific">Ktedonobacter robiniae</name>
    <dbReference type="NCBI Taxonomy" id="2778365"/>
    <lineage>
        <taxon>Bacteria</taxon>
        <taxon>Bacillati</taxon>
        <taxon>Chloroflexota</taxon>
        <taxon>Ktedonobacteria</taxon>
        <taxon>Ktedonobacterales</taxon>
        <taxon>Ktedonobacteraceae</taxon>
        <taxon>Ktedonobacter</taxon>
    </lineage>
</organism>
<sequence length="365" mass="40613">MRIALIAPIVTPIAQPFLGGSQAMVAQLAQGLQQRGHEVTLFARQGSAVPGIKIEELVVPDSVVPARFSGPSQERPADPGFFAQANIFLDLFLELRQRQHEFDLVHAHAFDWPAFTLSTLLTAIPVIHTIHLPAVTPEISEALRLLHQQGHPLRLITVSQACARTYEPYTLFDHIIYNGLDTDVIHFAPYIEPDAPLLFAGRITPEKGVEAALEIAERANVPLLLAGGIYDQAYYEQHIAPRLQEMGERAHYLGSIEQHELWRLMGQVRGLLFTSTWDEPFGLTMVEAMACGTPVLAFERGAAAEVIKHGETGYLIRPGDTLQAAHQVTELDSIQRSTCRQHVERHFSFTSMLEQHEQAYQASIE</sequence>
<feature type="domain" description="Glycosyl transferase family 1" evidence="1">
    <location>
        <begin position="195"/>
        <end position="331"/>
    </location>
</feature>
<comment type="caution">
    <text evidence="3">The sequence shown here is derived from an EMBL/GenBank/DDBJ whole genome shotgun (WGS) entry which is preliminary data.</text>
</comment>
<evidence type="ECO:0000259" key="2">
    <source>
        <dbReference type="Pfam" id="PF13439"/>
    </source>
</evidence>
<evidence type="ECO:0000259" key="1">
    <source>
        <dbReference type="Pfam" id="PF00534"/>
    </source>
</evidence>
<proteinExistence type="predicted"/>